<dbReference type="STRING" id="3880.A0A072V378"/>
<evidence type="ECO:0000259" key="2">
    <source>
        <dbReference type="Pfam" id="PF05970"/>
    </source>
</evidence>
<dbReference type="InterPro" id="IPR027417">
    <property type="entry name" value="P-loop_NTPase"/>
</dbReference>
<sequence>MMSSLTTEQRNAYDRVMTRVGEGMPGLFFLYGYGGSGKTFIWRAMCAALRSQGEIVLAVASSGIAALLIPDGRTAHSRFCIPFSVDECSTCTIEPDSPLAILIVKAKLIIWDEAPMMHIHCFEAVDRSFRDILKAVDGRNKNIPFGGKVVVFGGDFRQILPVIPGDIIP</sequence>
<accession>A0A072V378</accession>
<dbReference type="GO" id="GO:0005524">
    <property type="term" value="F:ATP binding"/>
    <property type="evidence" value="ECO:0007669"/>
    <property type="project" value="UniProtKB-KW"/>
</dbReference>
<evidence type="ECO:0000256" key="1">
    <source>
        <dbReference type="RuleBase" id="RU363044"/>
    </source>
</evidence>
<dbReference type="HOGENOM" id="CLU_001324_9_1_1"/>
<keyword evidence="1" id="KW-0378">Hydrolase</keyword>
<keyword evidence="1" id="KW-0227">DNA damage</keyword>
<dbReference type="Gene3D" id="3.40.50.300">
    <property type="entry name" value="P-loop containing nucleotide triphosphate hydrolases"/>
    <property type="match status" value="1"/>
</dbReference>
<dbReference type="EnsemblPlants" id="KEH35798">
    <property type="protein sequence ID" value="KEH35798"/>
    <property type="gene ID" value="MTR_3g102890"/>
</dbReference>
<feature type="domain" description="DNA helicase Pif1-like DEAD-box helicase" evidence="2">
    <location>
        <begin position="5"/>
        <end position="164"/>
    </location>
</feature>
<comment type="cofactor">
    <cofactor evidence="1">
        <name>Mg(2+)</name>
        <dbReference type="ChEBI" id="CHEBI:18420"/>
    </cofactor>
</comment>
<evidence type="ECO:0000313" key="5">
    <source>
        <dbReference type="Proteomes" id="UP000002051"/>
    </source>
</evidence>
<keyword evidence="1 3" id="KW-0347">Helicase</keyword>
<dbReference type="SUPFAM" id="SSF52540">
    <property type="entry name" value="P-loop containing nucleoside triphosphate hydrolases"/>
    <property type="match status" value="1"/>
</dbReference>
<dbReference type="GO" id="GO:0006310">
    <property type="term" value="P:DNA recombination"/>
    <property type="evidence" value="ECO:0007669"/>
    <property type="project" value="UniProtKB-KW"/>
</dbReference>
<dbReference type="AlphaFoldDB" id="A0A072V378"/>
<keyword evidence="1" id="KW-0234">DNA repair</keyword>
<gene>
    <name evidence="3" type="ordered locus">MTR_3g102890</name>
</gene>
<dbReference type="EC" id="5.6.2.3" evidence="1"/>
<keyword evidence="1" id="KW-0547">Nucleotide-binding</keyword>
<dbReference type="GO" id="GO:0016787">
    <property type="term" value="F:hydrolase activity"/>
    <property type="evidence" value="ECO:0007669"/>
    <property type="project" value="UniProtKB-KW"/>
</dbReference>
<organism evidence="3 5">
    <name type="scientific">Medicago truncatula</name>
    <name type="common">Barrel medic</name>
    <name type="synonym">Medicago tribuloides</name>
    <dbReference type="NCBI Taxonomy" id="3880"/>
    <lineage>
        <taxon>Eukaryota</taxon>
        <taxon>Viridiplantae</taxon>
        <taxon>Streptophyta</taxon>
        <taxon>Embryophyta</taxon>
        <taxon>Tracheophyta</taxon>
        <taxon>Spermatophyta</taxon>
        <taxon>Magnoliopsida</taxon>
        <taxon>eudicotyledons</taxon>
        <taxon>Gunneridae</taxon>
        <taxon>Pentapetalae</taxon>
        <taxon>rosids</taxon>
        <taxon>fabids</taxon>
        <taxon>Fabales</taxon>
        <taxon>Fabaceae</taxon>
        <taxon>Papilionoideae</taxon>
        <taxon>50 kb inversion clade</taxon>
        <taxon>NPAAA clade</taxon>
        <taxon>Hologalegina</taxon>
        <taxon>IRL clade</taxon>
        <taxon>Trifolieae</taxon>
        <taxon>Medicago</taxon>
    </lineage>
</organism>
<dbReference type="Proteomes" id="UP000002051">
    <property type="component" value="Chromosome 3"/>
</dbReference>
<dbReference type="GO" id="GO:0006281">
    <property type="term" value="P:DNA repair"/>
    <property type="evidence" value="ECO:0007669"/>
    <property type="project" value="UniProtKB-KW"/>
</dbReference>
<dbReference type="PANTHER" id="PTHR10492">
    <property type="match status" value="1"/>
</dbReference>
<proteinExistence type="inferred from homology"/>
<keyword evidence="5" id="KW-1185">Reference proteome</keyword>
<keyword evidence="1" id="KW-0067">ATP-binding</keyword>
<dbReference type="GO" id="GO:0000723">
    <property type="term" value="P:telomere maintenance"/>
    <property type="evidence" value="ECO:0007669"/>
    <property type="project" value="InterPro"/>
</dbReference>
<comment type="similarity">
    <text evidence="1">Belongs to the helicase family.</text>
</comment>
<dbReference type="InterPro" id="IPR010285">
    <property type="entry name" value="DNA_helicase_pif1-like_DEAD"/>
</dbReference>
<comment type="catalytic activity">
    <reaction evidence="1">
        <text>ATP + H2O = ADP + phosphate + H(+)</text>
        <dbReference type="Rhea" id="RHEA:13065"/>
        <dbReference type="ChEBI" id="CHEBI:15377"/>
        <dbReference type="ChEBI" id="CHEBI:15378"/>
        <dbReference type="ChEBI" id="CHEBI:30616"/>
        <dbReference type="ChEBI" id="CHEBI:43474"/>
        <dbReference type="ChEBI" id="CHEBI:456216"/>
        <dbReference type="EC" id="5.6.2.3"/>
    </reaction>
</comment>
<name>A0A072V378_MEDTR</name>
<evidence type="ECO:0000313" key="3">
    <source>
        <dbReference type="EMBL" id="KEH35798.1"/>
    </source>
</evidence>
<protein>
    <recommendedName>
        <fullName evidence="1">ATP-dependent DNA helicase</fullName>
        <ecNumber evidence="1">5.6.2.3</ecNumber>
    </recommendedName>
</protein>
<dbReference type="GO" id="GO:0043139">
    <property type="term" value="F:5'-3' DNA helicase activity"/>
    <property type="evidence" value="ECO:0007669"/>
    <property type="project" value="UniProtKB-EC"/>
</dbReference>
<evidence type="ECO:0000313" key="4">
    <source>
        <dbReference type="EnsemblPlants" id="KEH35798"/>
    </source>
</evidence>
<keyword evidence="1" id="KW-0233">DNA recombination</keyword>
<reference evidence="4" key="3">
    <citation type="submission" date="2015-04" db="UniProtKB">
        <authorList>
            <consortium name="EnsemblPlants"/>
        </authorList>
    </citation>
    <scope>IDENTIFICATION</scope>
    <source>
        <strain evidence="4">cv. Jemalong A17</strain>
    </source>
</reference>
<reference evidence="3 5" key="2">
    <citation type="journal article" date="2014" name="BMC Genomics">
        <title>An improved genome release (version Mt4.0) for the model legume Medicago truncatula.</title>
        <authorList>
            <person name="Tang H."/>
            <person name="Krishnakumar V."/>
            <person name="Bidwell S."/>
            <person name="Rosen B."/>
            <person name="Chan A."/>
            <person name="Zhou S."/>
            <person name="Gentzbittel L."/>
            <person name="Childs K.L."/>
            <person name="Yandell M."/>
            <person name="Gundlach H."/>
            <person name="Mayer K.F."/>
            <person name="Schwartz D.C."/>
            <person name="Town C.D."/>
        </authorList>
    </citation>
    <scope>GENOME REANNOTATION</scope>
    <source>
        <strain evidence="3">A17</strain>
        <strain evidence="4 5">cv. Jemalong A17</strain>
    </source>
</reference>
<dbReference type="Pfam" id="PF05970">
    <property type="entry name" value="PIF1"/>
    <property type="match status" value="1"/>
</dbReference>
<dbReference type="PANTHER" id="PTHR10492:SF101">
    <property type="entry name" value="ATP-DEPENDENT DNA HELICASE"/>
    <property type="match status" value="1"/>
</dbReference>
<dbReference type="EMBL" id="CM001219">
    <property type="protein sequence ID" value="KEH35798.1"/>
    <property type="molecule type" value="Genomic_DNA"/>
</dbReference>
<reference evidence="3 5" key="1">
    <citation type="journal article" date="2011" name="Nature">
        <title>The Medicago genome provides insight into the evolution of rhizobial symbioses.</title>
        <authorList>
            <person name="Young N.D."/>
            <person name="Debelle F."/>
            <person name="Oldroyd G.E."/>
            <person name="Geurts R."/>
            <person name="Cannon S.B."/>
            <person name="Udvardi M.K."/>
            <person name="Benedito V.A."/>
            <person name="Mayer K.F."/>
            <person name="Gouzy J."/>
            <person name="Schoof H."/>
            <person name="Van de Peer Y."/>
            <person name="Proost S."/>
            <person name="Cook D.R."/>
            <person name="Meyers B.C."/>
            <person name="Spannagl M."/>
            <person name="Cheung F."/>
            <person name="De Mita S."/>
            <person name="Krishnakumar V."/>
            <person name="Gundlach H."/>
            <person name="Zhou S."/>
            <person name="Mudge J."/>
            <person name="Bharti A.K."/>
            <person name="Murray J.D."/>
            <person name="Naoumkina M.A."/>
            <person name="Rosen B."/>
            <person name="Silverstein K.A."/>
            <person name="Tang H."/>
            <person name="Rombauts S."/>
            <person name="Zhao P.X."/>
            <person name="Zhou P."/>
            <person name="Barbe V."/>
            <person name="Bardou P."/>
            <person name="Bechner M."/>
            <person name="Bellec A."/>
            <person name="Berger A."/>
            <person name="Berges H."/>
            <person name="Bidwell S."/>
            <person name="Bisseling T."/>
            <person name="Choisne N."/>
            <person name="Couloux A."/>
            <person name="Denny R."/>
            <person name="Deshpande S."/>
            <person name="Dai X."/>
            <person name="Doyle J.J."/>
            <person name="Dudez A.M."/>
            <person name="Farmer A.D."/>
            <person name="Fouteau S."/>
            <person name="Franken C."/>
            <person name="Gibelin C."/>
            <person name="Gish J."/>
            <person name="Goldstein S."/>
            <person name="Gonzalez A.J."/>
            <person name="Green P.J."/>
            <person name="Hallab A."/>
            <person name="Hartog M."/>
            <person name="Hua A."/>
            <person name="Humphray S.J."/>
            <person name="Jeong D.H."/>
            <person name="Jing Y."/>
            <person name="Jocker A."/>
            <person name="Kenton S.M."/>
            <person name="Kim D.J."/>
            <person name="Klee K."/>
            <person name="Lai H."/>
            <person name="Lang C."/>
            <person name="Lin S."/>
            <person name="Macmil S.L."/>
            <person name="Magdelenat G."/>
            <person name="Matthews L."/>
            <person name="McCorrison J."/>
            <person name="Monaghan E.L."/>
            <person name="Mun J.H."/>
            <person name="Najar F.Z."/>
            <person name="Nicholson C."/>
            <person name="Noirot C."/>
            <person name="O'Bleness M."/>
            <person name="Paule C.R."/>
            <person name="Poulain J."/>
            <person name="Prion F."/>
            <person name="Qin B."/>
            <person name="Qu C."/>
            <person name="Retzel E.F."/>
            <person name="Riddle C."/>
            <person name="Sallet E."/>
            <person name="Samain S."/>
            <person name="Samson N."/>
            <person name="Sanders I."/>
            <person name="Saurat O."/>
            <person name="Scarpelli C."/>
            <person name="Schiex T."/>
            <person name="Segurens B."/>
            <person name="Severin A.J."/>
            <person name="Sherrier D.J."/>
            <person name="Shi R."/>
            <person name="Sims S."/>
            <person name="Singer S.R."/>
            <person name="Sinharoy S."/>
            <person name="Sterck L."/>
            <person name="Viollet A."/>
            <person name="Wang B.B."/>
            <person name="Wang K."/>
            <person name="Wang M."/>
            <person name="Wang X."/>
            <person name="Warfsmann J."/>
            <person name="Weissenbach J."/>
            <person name="White D.D."/>
            <person name="White J.D."/>
            <person name="Wiley G.B."/>
            <person name="Wincker P."/>
            <person name="Xing Y."/>
            <person name="Yang L."/>
            <person name="Yao Z."/>
            <person name="Ying F."/>
            <person name="Zhai J."/>
            <person name="Zhou L."/>
            <person name="Zuber A."/>
            <person name="Denarie J."/>
            <person name="Dixon R.A."/>
            <person name="May G.D."/>
            <person name="Schwartz D.C."/>
            <person name="Rogers J."/>
            <person name="Quetier F."/>
            <person name="Town C.D."/>
            <person name="Roe B.A."/>
        </authorList>
    </citation>
    <scope>NUCLEOTIDE SEQUENCE [LARGE SCALE GENOMIC DNA]</scope>
    <source>
        <strain evidence="3">A17</strain>
        <strain evidence="4 5">cv. Jemalong A17</strain>
    </source>
</reference>